<name>A0A850C3M0_9ACTN</name>
<dbReference type="Proteomes" id="UP000574690">
    <property type="component" value="Unassembled WGS sequence"/>
</dbReference>
<dbReference type="AlphaFoldDB" id="A0A850C3M0"/>
<gene>
    <name evidence="1" type="ORF">HOQ43_10730</name>
</gene>
<dbReference type="EMBL" id="JABFXE010000451">
    <property type="protein sequence ID" value="NUQ88924.1"/>
    <property type="molecule type" value="Genomic_DNA"/>
</dbReference>
<organism evidence="1 2">
    <name type="scientific">Glycomyces artemisiae</name>
    <dbReference type="NCBI Taxonomy" id="1076443"/>
    <lineage>
        <taxon>Bacteria</taxon>
        <taxon>Bacillati</taxon>
        <taxon>Actinomycetota</taxon>
        <taxon>Actinomycetes</taxon>
        <taxon>Glycomycetales</taxon>
        <taxon>Glycomycetaceae</taxon>
        <taxon>Glycomyces</taxon>
    </lineage>
</organism>
<evidence type="ECO:0000313" key="2">
    <source>
        <dbReference type="Proteomes" id="UP000574690"/>
    </source>
</evidence>
<proteinExistence type="predicted"/>
<sequence>MAPPRPAPKVPQAYIERVLAGSRPPDAALRAELALLLPPLPQTAAAQAA</sequence>
<comment type="caution">
    <text evidence="1">The sequence shown here is derived from an EMBL/GenBank/DDBJ whole genome shotgun (WGS) entry which is preliminary data.</text>
</comment>
<protein>
    <submittedName>
        <fullName evidence="1">Uncharacterized protein</fullName>
    </submittedName>
</protein>
<accession>A0A850C3M0</accession>
<reference evidence="1 2" key="1">
    <citation type="submission" date="2020-05" db="EMBL/GenBank/DDBJ databases">
        <title>DNA-SIP metagenomic assembled genomes.</title>
        <authorList>
            <person name="Yu J."/>
        </authorList>
    </citation>
    <scope>NUCLEOTIDE SEQUENCE [LARGE SCALE GENOMIC DNA]</scope>
    <source>
        <strain evidence="1">Bin5.27</strain>
    </source>
</reference>
<evidence type="ECO:0000313" key="1">
    <source>
        <dbReference type="EMBL" id="NUQ88924.1"/>
    </source>
</evidence>